<comment type="similarity">
    <text evidence="1 5">Belongs to the flavin oxidoreductase frp family.</text>
</comment>
<protein>
    <recommendedName>
        <fullName evidence="6">Nitroreductase domain-containing protein</fullName>
    </recommendedName>
</protein>
<evidence type="ECO:0000256" key="1">
    <source>
        <dbReference type="ARBA" id="ARBA00008366"/>
    </source>
</evidence>
<accession>M1UW15</accession>
<dbReference type="PATRIC" id="fig|1121353.3.peg.2423"/>
<dbReference type="PANTHER" id="PTHR43425:SF2">
    <property type="entry name" value="OXYGEN-INSENSITIVE NADPH NITROREDUCTASE"/>
    <property type="match status" value="1"/>
</dbReference>
<dbReference type="SUPFAM" id="SSF55469">
    <property type="entry name" value="FMN-dependent nitroreductase-like"/>
    <property type="match status" value="1"/>
</dbReference>
<gene>
    <name evidence="7" type="ORF">H924_11855</name>
</gene>
<dbReference type="PIRSF" id="PIRSF005426">
    <property type="entry name" value="Frp"/>
    <property type="match status" value="1"/>
</dbReference>
<dbReference type="STRING" id="1121353.H924_11855"/>
<evidence type="ECO:0000256" key="4">
    <source>
        <dbReference type="ARBA" id="ARBA00023002"/>
    </source>
</evidence>
<evidence type="ECO:0000313" key="8">
    <source>
        <dbReference type="Proteomes" id="UP000011760"/>
    </source>
</evidence>
<evidence type="ECO:0000256" key="5">
    <source>
        <dbReference type="PIRNR" id="PIRNR005426"/>
    </source>
</evidence>
<sequence>MDHPKTAKEFLTARYGKEQQWQPDKWNDTLEVIYRHRSVRRWLDKPISTDTIRTIVAAAQSAPSSSNKQYISVVAVRDPALKDEIAKVARQMFPHIREAGVVLVWCIDITRAKFLAAADDAKTGAFDYLDEAAIGFMDAGIASQTAALAAESMGLGTVHIGAVRNDAARMQEILNLPETVVPVIGLSLGHPDPSEPAGIKPRLPQELVLSWDSYQAPTQELFDDYNQALDHYFSRYGQHQLWTKQLVARLAAKATEKTNRQFLRKVMEKAGFGLR</sequence>
<dbReference type="KEGG" id="ccn:H924_11855"/>
<evidence type="ECO:0000259" key="6">
    <source>
        <dbReference type="Pfam" id="PF00881"/>
    </source>
</evidence>
<dbReference type="RefSeq" id="WP_015652223.1">
    <property type="nucleotide sequence ID" value="NC_020506.1"/>
</dbReference>
<evidence type="ECO:0000313" key="7">
    <source>
        <dbReference type="EMBL" id="AGG67797.1"/>
    </source>
</evidence>
<proteinExistence type="inferred from homology"/>
<keyword evidence="5" id="KW-0521">NADP</keyword>
<dbReference type="Pfam" id="PF00881">
    <property type="entry name" value="Nitroreductase"/>
    <property type="match status" value="1"/>
</dbReference>
<dbReference type="GO" id="GO:0016491">
    <property type="term" value="F:oxidoreductase activity"/>
    <property type="evidence" value="ECO:0007669"/>
    <property type="project" value="UniProtKB-UniRule"/>
</dbReference>
<dbReference type="eggNOG" id="COG0778">
    <property type="taxonomic scope" value="Bacteria"/>
</dbReference>
<organism evidence="7 8">
    <name type="scientific">Corynebacterium callunae DSM 20147</name>
    <dbReference type="NCBI Taxonomy" id="1121353"/>
    <lineage>
        <taxon>Bacteria</taxon>
        <taxon>Bacillati</taxon>
        <taxon>Actinomycetota</taxon>
        <taxon>Actinomycetes</taxon>
        <taxon>Mycobacteriales</taxon>
        <taxon>Corynebacteriaceae</taxon>
        <taxon>Corynebacterium</taxon>
    </lineage>
</organism>
<reference evidence="7 8" key="1">
    <citation type="submission" date="2013-02" db="EMBL/GenBank/DDBJ databases">
        <title>The complete genome sequence of Corynebacterium callunae DSM 20147.</title>
        <authorList>
            <person name="Ruckert C."/>
            <person name="Albersmeier A."/>
            <person name="Kalinowski J."/>
        </authorList>
    </citation>
    <scope>NUCLEOTIDE SEQUENCE [LARGE SCALE GENOMIC DNA]</scope>
    <source>
        <strain evidence="7 8">DSM 20147</strain>
    </source>
</reference>
<name>M1UW15_9CORY</name>
<dbReference type="HOGENOM" id="CLU_070764_0_0_11"/>
<dbReference type="EMBL" id="CP004354">
    <property type="protein sequence ID" value="AGG67797.1"/>
    <property type="molecule type" value="Genomic_DNA"/>
</dbReference>
<dbReference type="InterPro" id="IPR029479">
    <property type="entry name" value="Nitroreductase"/>
</dbReference>
<evidence type="ECO:0000256" key="2">
    <source>
        <dbReference type="ARBA" id="ARBA00022630"/>
    </source>
</evidence>
<dbReference type="PANTHER" id="PTHR43425">
    <property type="entry name" value="OXYGEN-INSENSITIVE NADPH NITROREDUCTASE"/>
    <property type="match status" value="1"/>
</dbReference>
<dbReference type="InterPro" id="IPR016446">
    <property type="entry name" value="Flavin_OxRdtase_Frp"/>
</dbReference>
<dbReference type="Gene3D" id="3.40.109.10">
    <property type="entry name" value="NADH Oxidase"/>
    <property type="match status" value="1"/>
</dbReference>
<evidence type="ECO:0000256" key="3">
    <source>
        <dbReference type="ARBA" id="ARBA00022643"/>
    </source>
</evidence>
<keyword evidence="8" id="KW-1185">Reference proteome</keyword>
<dbReference type="Proteomes" id="UP000011760">
    <property type="component" value="Chromosome"/>
</dbReference>
<keyword evidence="3 5" id="KW-0288">FMN</keyword>
<dbReference type="OrthoDB" id="3181400at2"/>
<keyword evidence="4 5" id="KW-0560">Oxidoreductase</keyword>
<dbReference type="AlphaFoldDB" id="M1UW15"/>
<dbReference type="InterPro" id="IPR000415">
    <property type="entry name" value="Nitroreductase-like"/>
</dbReference>
<feature type="domain" description="Nitroreductase" evidence="6">
    <location>
        <begin position="34"/>
        <end position="190"/>
    </location>
</feature>
<keyword evidence="2 5" id="KW-0285">Flavoprotein</keyword>